<dbReference type="AlphaFoldDB" id="A0A7Y3TAB9"/>
<organism evidence="1 2">
    <name type="scientific">Brucella pseudogrignonensis</name>
    <dbReference type="NCBI Taxonomy" id="419475"/>
    <lineage>
        <taxon>Bacteria</taxon>
        <taxon>Pseudomonadati</taxon>
        <taxon>Pseudomonadota</taxon>
        <taxon>Alphaproteobacteria</taxon>
        <taxon>Hyphomicrobiales</taxon>
        <taxon>Brucellaceae</taxon>
        <taxon>Brucella/Ochrobactrum group</taxon>
        <taxon>Brucella</taxon>
    </lineage>
</organism>
<dbReference type="RefSeq" id="WP_171380696.1">
    <property type="nucleotide sequence ID" value="NZ_PKQI01000007.1"/>
</dbReference>
<reference evidence="1 2" key="1">
    <citation type="submission" date="2018-11" db="EMBL/GenBank/DDBJ databases">
        <title>Genome sequencing and analysis.</title>
        <authorList>
            <person name="Huang Y.-T."/>
        </authorList>
    </citation>
    <scope>NUCLEOTIDE SEQUENCE [LARGE SCALE GENOMIC DNA]</scope>
    <source>
        <strain evidence="1 2">SHIN</strain>
    </source>
</reference>
<accession>A0A7Y3TAB9</accession>
<comment type="caution">
    <text evidence="1">The sequence shown here is derived from an EMBL/GenBank/DDBJ whole genome shotgun (WGS) entry which is preliminary data.</text>
</comment>
<dbReference type="Proteomes" id="UP000526233">
    <property type="component" value="Unassembled WGS sequence"/>
</dbReference>
<proteinExistence type="predicted"/>
<sequence length="243" mass="27059">MSMLLTKHCRPLDLERMLNGYFKIGSHEEYSKGETAGTLSDTAEGQGGFSLQGDLVSFTGNIGSSRFENVSSIGSGSGFSLVFNDKINSLMFCASLGAYDPKRHEAIMRGDLNRSYAPNKELTAYLTLDADKLNEALVAATDEFFGVRTRWISCPVSYGERQEILDANQFNGFDSQHLMMRLAKQASLKPDKFQVEQEFRFLMVLLPNRELPEVILSKDLSTDIHEAFKRTIVDTGHFSSGSI</sequence>
<protein>
    <submittedName>
        <fullName evidence="1">Uncharacterized protein</fullName>
    </submittedName>
</protein>
<gene>
    <name evidence="1" type="ORF">EHE22_26575</name>
</gene>
<evidence type="ECO:0000313" key="1">
    <source>
        <dbReference type="EMBL" id="NNV23917.1"/>
    </source>
</evidence>
<name>A0A7Y3TAB9_9HYPH</name>
<dbReference type="EMBL" id="PKQI01000007">
    <property type="protein sequence ID" value="NNV23917.1"/>
    <property type="molecule type" value="Genomic_DNA"/>
</dbReference>
<evidence type="ECO:0000313" key="2">
    <source>
        <dbReference type="Proteomes" id="UP000526233"/>
    </source>
</evidence>